<dbReference type="EMBL" id="LMTZ01000135">
    <property type="protein sequence ID" value="KST63646.1"/>
    <property type="molecule type" value="Genomic_DNA"/>
</dbReference>
<gene>
    <name evidence="2" type="ORF">BC008_14390</name>
</gene>
<dbReference type="PANTHER" id="PTHR46969">
    <property type="entry name" value="BIFUNCTIONAL PROTEIN HLDE"/>
    <property type="match status" value="1"/>
</dbReference>
<dbReference type="Gene3D" id="3.40.1190.20">
    <property type="match status" value="1"/>
</dbReference>
<accession>A0A0V7ZGJ7</accession>
<feature type="domain" description="Carbohydrate kinase PfkB" evidence="1">
    <location>
        <begin position="30"/>
        <end position="325"/>
    </location>
</feature>
<dbReference type="GO" id="GO:0033785">
    <property type="term" value="F:heptose 7-phosphate kinase activity"/>
    <property type="evidence" value="ECO:0007669"/>
    <property type="project" value="TreeGrafter"/>
</dbReference>
<name>A0A0V7ZGJ7_9CYAN</name>
<dbReference type="Pfam" id="PF00294">
    <property type="entry name" value="PfkB"/>
    <property type="match status" value="1"/>
</dbReference>
<dbReference type="AlphaFoldDB" id="A0A0V7ZGJ7"/>
<dbReference type="PANTHER" id="PTHR46969:SF1">
    <property type="entry name" value="BIFUNCTIONAL PROTEIN HLDE"/>
    <property type="match status" value="1"/>
</dbReference>
<dbReference type="Proteomes" id="UP000053372">
    <property type="component" value="Unassembled WGS sequence"/>
</dbReference>
<reference evidence="2 3" key="1">
    <citation type="journal article" date="2015" name="Genome Announc.">
        <title>Draft Genome of the Euendolithic (true boring) Cyanobacterium Mastigocoleus testarum strain BC008.</title>
        <authorList>
            <person name="Guida B.S."/>
            <person name="Garcia-Pichel F."/>
        </authorList>
    </citation>
    <scope>NUCLEOTIDE SEQUENCE [LARGE SCALE GENOMIC DNA]</scope>
    <source>
        <strain evidence="2 3">BC008</strain>
    </source>
</reference>
<evidence type="ECO:0000313" key="2">
    <source>
        <dbReference type="EMBL" id="KST63646.1"/>
    </source>
</evidence>
<keyword evidence="3" id="KW-1185">Reference proteome</keyword>
<evidence type="ECO:0000313" key="3">
    <source>
        <dbReference type="Proteomes" id="UP000053372"/>
    </source>
</evidence>
<dbReference type="InterPro" id="IPR011611">
    <property type="entry name" value="PfkB_dom"/>
</dbReference>
<protein>
    <submittedName>
        <fullName evidence="2">ADP-heptose synthase</fullName>
    </submittedName>
</protein>
<comment type="caution">
    <text evidence="2">The sequence shown here is derived from an EMBL/GenBank/DDBJ whole genome shotgun (WGS) entry which is preliminary data.</text>
</comment>
<organism evidence="2 3">
    <name type="scientific">Mastigocoleus testarum BC008</name>
    <dbReference type="NCBI Taxonomy" id="371196"/>
    <lineage>
        <taxon>Bacteria</taxon>
        <taxon>Bacillati</taxon>
        <taxon>Cyanobacteriota</taxon>
        <taxon>Cyanophyceae</taxon>
        <taxon>Nostocales</taxon>
        <taxon>Hapalosiphonaceae</taxon>
        <taxon>Mastigocoleus</taxon>
    </lineage>
</organism>
<dbReference type="GO" id="GO:0033786">
    <property type="term" value="F:heptose-1-phosphate adenylyltransferase activity"/>
    <property type="evidence" value="ECO:0007669"/>
    <property type="project" value="TreeGrafter"/>
</dbReference>
<dbReference type="OrthoDB" id="9802794at2"/>
<dbReference type="GO" id="GO:0005829">
    <property type="term" value="C:cytosol"/>
    <property type="evidence" value="ECO:0007669"/>
    <property type="project" value="TreeGrafter"/>
</dbReference>
<dbReference type="RefSeq" id="WP_027842726.1">
    <property type="nucleotide sequence ID" value="NZ_LMTZ01000135.1"/>
</dbReference>
<evidence type="ECO:0000259" key="1">
    <source>
        <dbReference type="Pfam" id="PF00294"/>
    </source>
</evidence>
<dbReference type="InterPro" id="IPR029056">
    <property type="entry name" value="Ribokinase-like"/>
</dbReference>
<sequence>MPFDSDFLHKLRISEERLLHLLNNFTQAKILIMGDLTLDEYLIGKVEDISSEAPILILRHKETSRTPGNAGNIAYKLAHLGAQVKAVGLIGKDDEGKALRNLLKTENINIDGIFCDPSRVTVTRTRILSYSQPSFKQQIVAIDRKSDEFPQPDAQLELAEYIKQQIASVDVIVCCDRGDGTMTKPVISAAVSAPQTIVNTQKHLERYRGARAFVLNLREAEKSVGYTINNEKKLTEAGKDLFALTQGQHILITGTANGMVLLERNGSKHHIPSFNQNKVLYITDIQDTLTTLFSLGLATGASSWEAAILASLSTGVMMRQLGTKHVSNTEMKVELEKILQEKNH</sequence>
<dbReference type="SUPFAM" id="SSF53613">
    <property type="entry name" value="Ribokinase-like"/>
    <property type="match status" value="1"/>
</dbReference>
<proteinExistence type="predicted"/>